<proteinExistence type="inferred from homology"/>
<dbReference type="PROSITE" id="PS50931">
    <property type="entry name" value="HTH_LYSR"/>
    <property type="match status" value="1"/>
</dbReference>
<sequence length="303" mass="33037">MNWDHARVFLAVAREGQMLAAARKLGLDHATVTRRLNALEDDLGAKVFERSPAGCVLTTAGETLLGIAERVEGEMVKAQSLLGNADLRLSGTVRIGAPDGFGTYFLAARLGELAVRHPDLVIQLVPLPQTFSLSKREADIAVVLDRPRTGRLIGRKLTNYSLSLYAARSHLERHGPIVGEADLSDRLAVTYVQDLTYSTGLDYMEALTGLTARRFECASVVGQMEAVRAGAGVGILHDYAAAAYPELVPVLPHMRFERSYWLAMHADMRGLRRISEVEQFIVAGVQAERRTFVVQRAVAATAG</sequence>
<evidence type="ECO:0000256" key="3">
    <source>
        <dbReference type="ARBA" id="ARBA00023125"/>
    </source>
</evidence>
<dbReference type="Proteomes" id="UP000606044">
    <property type="component" value="Unassembled WGS sequence"/>
</dbReference>
<keyword evidence="2" id="KW-0805">Transcription regulation</keyword>
<dbReference type="InterPro" id="IPR036390">
    <property type="entry name" value="WH_DNA-bd_sf"/>
</dbReference>
<dbReference type="SUPFAM" id="SSF53850">
    <property type="entry name" value="Periplasmic binding protein-like II"/>
    <property type="match status" value="1"/>
</dbReference>
<evidence type="ECO:0000256" key="2">
    <source>
        <dbReference type="ARBA" id="ARBA00023015"/>
    </source>
</evidence>
<dbReference type="SUPFAM" id="SSF46785">
    <property type="entry name" value="Winged helix' DNA-binding domain"/>
    <property type="match status" value="1"/>
</dbReference>
<keyword evidence="7" id="KW-1185">Reference proteome</keyword>
<protein>
    <submittedName>
        <fullName evidence="6">LysR family transcriptional regulator</fullName>
    </submittedName>
</protein>
<evidence type="ECO:0000313" key="7">
    <source>
        <dbReference type="Proteomes" id="UP000606044"/>
    </source>
</evidence>
<keyword evidence="4" id="KW-0804">Transcription</keyword>
<dbReference type="GO" id="GO:0003700">
    <property type="term" value="F:DNA-binding transcription factor activity"/>
    <property type="evidence" value="ECO:0007669"/>
    <property type="project" value="InterPro"/>
</dbReference>
<dbReference type="Pfam" id="PF03466">
    <property type="entry name" value="LysR_substrate"/>
    <property type="match status" value="1"/>
</dbReference>
<dbReference type="Gene3D" id="3.40.190.290">
    <property type="match status" value="1"/>
</dbReference>
<dbReference type="PANTHER" id="PTHR30579">
    <property type="entry name" value="TRANSCRIPTIONAL REGULATOR"/>
    <property type="match status" value="1"/>
</dbReference>
<dbReference type="Pfam" id="PF00126">
    <property type="entry name" value="HTH_1"/>
    <property type="match status" value="1"/>
</dbReference>
<dbReference type="GO" id="GO:0003677">
    <property type="term" value="F:DNA binding"/>
    <property type="evidence" value="ECO:0007669"/>
    <property type="project" value="UniProtKB-KW"/>
</dbReference>
<dbReference type="AlphaFoldDB" id="A0A917BK06"/>
<organism evidence="6 7">
    <name type="scientific">Azorhizobium oxalatiphilum</name>
    <dbReference type="NCBI Taxonomy" id="980631"/>
    <lineage>
        <taxon>Bacteria</taxon>
        <taxon>Pseudomonadati</taxon>
        <taxon>Pseudomonadota</taxon>
        <taxon>Alphaproteobacteria</taxon>
        <taxon>Hyphomicrobiales</taxon>
        <taxon>Xanthobacteraceae</taxon>
        <taxon>Azorhizobium</taxon>
    </lineage>
</organism>
<dbReference type="PANTHER" id="PTHR30579:SF3">
    <property type="entry name" value="TRANSCRIPTIONAL REGULATORY PROTEIN"/>
    <property type="match status" value="1"/>
</dbReference>
<dbReference type="EMBL" id="BMCT01000001">
    <property type="protein sequence ID" value="GGF47085.1"/>
    <property type="molecule type" value="Genomic_DNA"/>
</dbReference>
<name>A0A917BK06_9HYPH</name>
<evidence type="ECO:0000256" key="4">
    <source>
        <dbReference type="ARBA" id="ARBA00023163"/>
    </source>
</evidence>
<dbReference type="InterPro" id="IPR036388">
    <property type="entry name" value="WH-like_DNA-bd_sf"/>
</dbReference>
<comment type="similarity">
    <text evidence="1">Belongs to the LysR transcriptional regulatory family.</text>
</comment>
<reference evidence="6" key="1">
    <citation type="journal article" date="2014" name="Int. J. Syst. Evol. Microbiol.">
        <title>Complete genome sequence of Corynebacterium casei LMG S-19264T (=DSM 44701T), isolated from a smear-ripened cheese.</title>
        <authorList>
            <consortium name="US DOE Joint Genome Institute (JGI-PGF)"/>
            <person name="Walter F."/>
            <person name="Albersmeier A."/>
            <person name="Kalinowski J."/>
            <person name="Ruckert C."/>
        </authorList>
    </citation>
    <scope>NUCLEOTIDE SEQUENCE</scope>
    <source>
        <strain evidence="6">CCM 7897</strain>
    </source>
</reference>
<evidence type="ECO:0000256" key="1">
    <source>
        <dbReference type="ARBA" id="ARBA00009437"/>
    </source>
</evidence>
<reference evidence="6" key="2">
    <citation type="submission" date="2020-09" db="EMBL/GenBank/DDBJ databases">
        <authorList>
            <person name="Sun Q."/>
            <person name="Sedlacek I."/>
        </authorList>
    </citation>
    <scope>NUCLEOTIDE SEQUENCE</scope>
    <source>
        <strain evidence="6">CCM 7897</strain>
    </source>
</reference>
<comment type="caution">
    <text evidence="6">The sequence shown here is derived from an EMBL/GenBank/DDBJ whole genome shotgun (WGS) entry which is preliminary data.</text>
</comment>
<gene>
    <name evidence="6" type="ORF">GCM10007301_03100</name>
</gene>
<keyword evidence="3" id="KW-0238">DNA-binding</keyword>
<dbReference type="RefSeq" id="WP_188574749.1">
    <property type="nucleotide sequence ID" value="NZ_BMCT01000001.1"/>
</dbReference>
<feature type="domain" description="HTH lysR-type" evidence="5">
    <location>
        <begin position="1"/>
        <end position="58"/>
    </location>
</feature>
<dbReference type="Gene3D" id="1.10.10.10">
    <property type="entry name" value="Winged helix-like DNA-binding domain superfamily/Winged helix DNA-binding domain"/>
    <property type="match status" value="1"/>
</dbReference>
<accession>A0A917BK06</accession>
<evidence type="ECO:0000313" key="6">
    <source>
        <dbReference type="EMBL" id="GGF47085.1"/>
    </source>
</evidence>
<dbReference type="InterPro" id="IPR005119">
    <property type="entry name" value="LysR_subst-bd"/>
</dbReference>
<evidence type="ECO:0000259" key="5">
    <source>
        <dbReference type="PROSITE" id="PS50931"/>
    </source>
</evidence>
<dbReference type="CDD" id="cd05466">
    <property type="entry name" value="PBP2_LTTR_substrate"/>
    <property type="match status" value="1"/>
</dbReference>
<dbReference type="InterPro" id="IPR050176">
    <property type="entry name" value="LTTR"/>
</dbReference>
<dbReference type="InterPro" id="IPR000847">
    <property type="entry name" value="LysR_HTH_N"/>
</dbReference>